<proteinExistence type="predicted"/>
<evidence type="ECO:0000313" key="1">
    <source>
        <dbReference type="EMBL" id="KKN06259.1"/>
    </source>
</evidence>
<name>A0A0F9MKK9_9ZZZZ</name>
<reference evidence="1" key="1">
    <citation type="journal article" date="2015" name="Nature">
        <title>Complex archaea that bridge the gap between prokaryotes and eukaryotes.</title>
        <authorList>
            <person name="Spang A."/>
            <person name="Saw J.H."/>
            <person name="Jorgensen S.L."/>
            <person name="Zaremba-Niedzwiedzka K."/>
            <person name="Martijn J."/>
            <person name="Lind A.E."/>
            <person name="van Eijk R."/>
            <person name="Schleper C."/>
            <person name="Guy L."/>
            <person name="Ettema T.J."/>
        </authorList>
    </citation>
    <scope>NUCLEOTIDE SEQUENCE</scope>
</reference>
<sequence>MNVIHDNELGGIMMIPLIVDWRVSTTCQIDGCTEKTNTIICFNDSETPTGNPLNIGICENHYVEAKKSGRFDYKVNV</sequence>
<organism evidence="1">
    <name type="scientific">marine sediment metagenome</name>
    <dbReference type="NCBI Taxonomy" id="412755"/>
    <lineage>
        <taxon>unclassified sequences</taxon>
        <taxon>metagenomes</taxon>
        <taxon>ecological metagenomes</taxon>
    </lineage>
</organism>
<comment type="caution">
    <text evidence="1">The sequence shown here is derived from an EMBL/GenBank/DDBJ whole genome shotgun (WGS) entry which is preliminary data.</text>
</comment>
<gene>
    <name evidence="1" type="ORF">LCGC14_1079200</name>
</gene>
<dbReference type="EMBL" id="LAZR01004711">
    <property type="protein sequence ID" value="KKN06259.1"/>
    <property type="molecule type" value="Genomic_DNA"/>
</dbReference>
<dbReference type="AlphaFoldDB" id="A0A0F9MKK9"/>
<accession>A0A0F9MKK9</accession>
<protein>
    <submittedName>
        <fullName evidence="1">Uncharacterized protein</fullName>
    </submittedName>
</protein>